<gene>
    <name evidence="2" type="ORF">CK510_29975</name>
</gene>
<feature type="non-terminal residue" evidence="2">
    <location>
        <position position="180"/>
    </location>
</feature>
<name>A0A2A2TA22_9CYAN</name>
<evidence type="ECO:0000313" key="3">
    <source>
        <dbReference type="Proteomes" id="UP000218238"/>
    </source>
</evidence>
<evidence type="ECO:0000256" key="1">
    <source>
        <dbReference type="SAM" id="Phobius"/>
    </source>
</evidence>
<sequence>MLKRFCGRAFGTINVAVGFSSLAAIVVGAITVFGSPGLLCLDKAGVKTVPEKRIQQTLQLGMGFTLLGSVGFVSATVAAACIASISGAVDEEEAVTSSSTNSVVFESSESIPTQDNTDSLYLYQIMRITGCRHLDNKLIVGRVEDESSRKFVVYDLLDSDSQDSSMELFDLGYDEEKLIG</sequence>
<protein>
    <submittedName>
        <fullName evidence="2">Uncharacterized protein</fullName>
    </submittedName>
</protein>
<proteinExistence type="predicted"/>
<keyword evidence="1" id="KW-0812">Transmembrane</keyword>
<keyword evidence="3" id="KW-1185">Reference proteome</keyword>
<keyword evidence="1" id="KW-0472">Membrane</keyword>
<accession>A0A2A2TA22</accession>
<dbReference type="AlphaFoldDB" id="A0A2A2TA22"/>
<keyword evidence="1" id="KW-1133">Transmembrane helix</keyword>
<dbReference type="Proteomes" id="UP000218238">
    <property type="component" value="Unassembled WGS sequence"/>
</dbReference>
<comment type="caution">
    <text evidence="2">The sequence shown here is derived from an EMBL/GenBank/DDBJ whole genome shotgun (WGS) entry which is preliminary data.</text>
</comment>
<reference evidence="2 3" key="1">
    <citation type="submission" date="2017-08" db="EMBL/GenBank/DDBJ databases">
        <title>Draft genome sequence of filamentous cyanobacterium Calothrix elsteri CCALA 953.</title>
        <authorList>
            <person name="Gagunashvili A.N."/>
            <person name="Elster J."/>
            <person name="Andresson O.S."/>
        </authorList>
    </citation>
    <scope>NUCLEOTIDE SEQUENCE [LARGE SCALE GENOMIC DNA]</scope>
    <source>
        <strain evidence="2 3">CCALA 953</strain>
    </source>
</reference>
<evidence type="ECO:0000313" key="2">
    <source>
        <dbReference type="EMBL" id="PAX45765.1"/>
    </source>
</evidence>
<dbReference type="EMBL" id="NTFS01000697">
    <property type="protein sequence ID" value="PAX45765.1"/>
    <property type="molecule type" value="Genomic_DNA"/>
</dbReference>
<feature type="transmembrane region" description="Helical" evidence="1">
    <location>
        <begin position="20"/>
        <end position="41"/>
    </location>
</feature>
<organism evidence="2 3">
    <name type="scientific">Brunnivagina elsteri CCALA 953</name>
    <dbReference type="NCBI Taxonomy" id="987040"/>
    <lineage>
        <taxon>Bacteria</taxon>
        <taxon>Bacillati</taxon>
        <taxon>Cyanobacteriota</taxon>
        <taxon>Cyanophyceae</taxon>
        <taxon>Nostocales</taxon>
        <taxon>Calotrichaceae</taxon>
        <taxon>Brunnivagina</taxon>
    </lineage>
</organism>
<feature type="transmembrane region" description="Helical" evidence="1">
    <location>
        <begin position="62"/>
        <end position="89"/>
    </location>
</feature>